<dbReference type="PANTHER" id="PTHR43812">
    <property type="entry name" value="BLR2425 PROTEIN"/>
    <property type="match status" value="1"/>
</dbReference>
<dbReference type="Pfam" id="PF01613">
    <property type="entry name" value="Flavin_Reduct"/>
    <property type="match status" value="1"/>
</dbReference>
<name>A0ABS0NVH6_9BRAD</name>
<proteinExistence type="predicted"/>
<sequence>MDQKASRAVERDYHSYEPTKGHGLKHDPFNAIVAPRPIGWISSRDSKGNINLAPYSFFNAFSYKPLIVGFSSTNWKDSVANVQETKEFCWNLVTMDLARQMNATAAHVAREVDEFAIAGVAAVPSKLIDAPRVAKSPASFECKLTEIIHLKNANQQRADAWLTLGEVVAVHIDKAFIRDGVYETALARPIARAGRRGDYFEMTPETMFEMVRPD</sequence>
<accession>A0ABS0NVH6</accession>
<dbReference type="EMBL" id="JACEGD010000002">
    <property type="protein sequence ID" value="MBH5385011.1"/>
    <property type="molecule type" value="Genomic_DNA"/>
</dbReference>
<evidence type="ECO:0000313" key="2">
    <source>
        <dbReference type="EMBL" id="MBH5385011.1"/>
    </source>
</evidence>
<evidence type="ECO:0000313" key="3">
    <source>
        <dbReference type="Proteomes" id="UP001194539"/>
    </source>
</evidence>
<dbReference type="SUPFAM" id="SSF50475">
    <property type="entry name" value="FMN-binding split barrel"/>
    <property type="match status" value="1"/>
</dbReference>
<feature type="domain" description="Flavin reductase like" evidence="1">
    <location>
        <begin position="31"/>
        <end position="184"/>
    </location>
</feature>
<keyword evidence="3" id="KW-1185">Reference proteome</keyword>
<evidence type="ECO:0000259" key="1">
    <source>
        <dbReference type="SMART" id="SM00903"/>
    </source>
</evidence>
<dbReference type="InterPro" id="IPR002563">
    <property type="entry name" value="Flavin_Rdtase-like_dom"/>
</dbReference>
<dbReference type="Proteomes" id="UP001194539">
    <property type="component" value="Unassembled WGS sequence"/>
</dbReference>
<dbReference type="PANTHER" id="PTHR43812:SF2">
    <property type="entry name" value="FLAVIN REDUCTASE LIKE DOMAIN-CONTAINING PROTEIN"/>
    <property type="match status" value="1"/>
</dbReference>
<gene>
    <name evidence="2" type="ORF">H1B27_01790</name>
</gene>
<dbReference type="Gene3D" id="2.30.110.10">
    <property type="entry name" value="Electron Transport, Fmn-binding Protein, Chain A"/>
    <property type="match status" value="1"/>
</dbReference>
<protein>
    <submittedName>
        <fullName evidence="2">Flavin reductase family protein</fullName>
    </submittedName>
</protein>
<dbReference type="InterPro" id="IPR012349">
    <property type="entry name" value="Split_barrel_FMN-bd"/>
</dbReference>
<organism evidence="2 3">
    <name type="scientific">Bradyrhizobium diversitatis</name>
    <dbReference type="NCBI Taxonomy" id="2755406"/>
    <lineage>
        <taxon>Bacteria</taxon>
        <taxon>Pseudomonadati</taxon>
        <taxon>Pseudomonadota</taxon>
        <taxon>Alphaproteobacteria</taxon>
        <taxon>Hyphomicrobiales</taxon>
        <taxon>Nitrobacteraceae</taxon>
        <taxon>Bradyrhizobium</taxon>
    </lineage>
</organism>
<comment type="caution">
    <text evidence="2">The sequence shown here is derived from an EMBL/GenBank/DDBJ whole genome shotgun (WGS) entry which is preliminary data.</text>
</comment>
<dbReference type="SMART" id="SM00903">
    <property type="entry name" value="Flavin_Reduct"/>
    <property type="match status" value="1"/>
</dbReference>
<dbReference type="RefSeq" id="WP_197964775.1">
    <property type="nucleotide sequence ID" value="NZ_JACEGD010000002.1"/>
</dbReference>
<reference evidence="2 3" key="1">
    <citation type="submission" date="2020-07" db="EMBL/GenBank/DDBJ databases">
        <title>Bradyrhizobium diversity isolated from nodules of indigenous legumes of Western Australia.</title>
        <authorList>
            <person name="Klepa M.S."/>
        </authorList>
    </citation>
    <scope>NUCLEOTIDE SEQUENCE [LARGE SCALE GENOMIC DNA]</scope>
    <source>
        <strain evidence="2 3">CNPSo 4019</strain>
    </source>
</reference>